<evidence type="ECO:0000256" key="4">
    <source>
        <dbReference type="ARBA" id="ARBA00022490"/>
    </source>
</evidence>
<dbReference type="GO" id="GO:0034715">
    <property type="term" value="C:pICln-Sm protein complex"/>
    <property type="evidence" value="ECO:0007669"/>
    <property type="project" value="InterPro"/>
</dbReference>
<evidence type="ECO:0000256" key="6">
    <source>
        <dbReference type="SAM" id="MobiDB-lite"/>
    </source>
</evidence>
<dbReference type="PANTHER" id="PTHR21399">
    <property type="entry name" value="CHLORIDE CONDUCTANCE REGULATORY PROTEIN ICLN"/>
    <property type="match status" value="1"/>
</dbReference>
<dbReference type="InterPro" id="IPR003521">
    <property type="entry name" value="ICln"/>
</dbReference>
<feature type="region of interest" description="Disordered" evidence="6">
    <location>
        <begin position="120"/>
        <end position="154"/>
    </location>
</feature>
<dbReference type="GO" id="GO:0005681">
    <property type="term" value="C:spliceosomal complex"/>
    <property type="evidence" value="ECO:0007669"/>
    <property type="project" value="TreeGrafter"/>
</dbReference>
<protein>
    <recommendedName>
        <fullName evidence="9">Methylosome subunit pICln</fullName>
    </recommendedName>
</protein>
<dbReference type="PRINTS" id="PR01348">
    <property type="entry name" value="ICLNCHANNEL"/>
</dbReference>
<evidence type="ECO:0000256" key="3">
    <source>
        <dbReference type="ARBA" id="ARBA00007054"/>
    </source>
</evidence>
<gene>
    <name evidence="7" type="ORF">GYMLUDRAFT_59920</name>
</gene>
<feature type="compositionally biased region" description="Acidic residues" evidence="6">
    <location>
        <begin position="133"/>
        <end position="154"/>
    </location>
</feature>
<evidence type="ECO:0008006" key="9">
    <source>
        <dbReference type="Google" id="ProtNLM"/>
    </source>
</evidence>
<dbReference type="PANTHER" id="PTHR21399:SF0">
    <property type="entry name" value="METHYLOSOME SUBUNIT PICLN"/>
    <property type="match status" value="1"/>
</dbReference>
<dbReference type="GO" id="GO:0034709">
    <property type="term" value="C:methylosome"/>
    <property type="evidence" value="ECO:0007669"/>
    <property type="project" value="InterPro"/>
</dbReference>
<dbReference type="Proteomes" id="UP000053593">
    <property type="component" value="Unassembled WGS sequence"/>
</dbReference>
<dbReference type="HOGENOM" id="CLU_077804_3_0_1"/>
<dbReference type="GO" id="GO:0000387">
    <property type="term" value="P:spliceosomal snRNP assembly"/>
    <property type="evidence" value="ECO:0007669"/>
    <property type="project" value="InterPro"/>
</dbReference>
<dbReference type="Gene3D" id="2.30.29.30">
    <property type="entry name" value="Pleckstrin-homology domain (PH domain)/Phosphotyrosine-binding domain (PTB)"/>
    <property type="match status" value="1"/>
</dbReference>
<evidence type="ECO:0000313" key="7">
    <source>
        <dbReference type="EMBL" id="KIK59797.1"/>
    </source>
</evidence>
<keyword evidence="5" id="KW-0539">Nucleus</keyword>
<dbReference type="OrthoDB" id="19714at2759"/>
<dbReference type="AlphaFoldDB" id="A0A0D0CME8"/>
<dbReference type="GO" id="GO:0005829">
    <property type="term" value="C:cytosol"/>
    <property type="evidence" value="ECO:0007669"/>
    <property type="project" value="InterPro"/>
</dbReference>
<evidence type="ECO:0000256" key="5">
    <source>
        <dbReference type="ARBA" id="ARBA00023242"/>
    </source>
</evidence>
<evidence type="ECO:0000256" key="1">
    <source>
        <dbReference type="ARBA" id="ARBA00004123"/>
    </source>
</evidence>
<organism evidence="7 8">
    <name type="scientific">Collybiopsis luxurians FD-317 M1</name>
    <dbReference type="NCBI Taxonomy" id="944289"/>
    <lineage>
        <taxon>Eukaryota</taxon>
        <taxon>Fungi</taxon>
        <taxon>Dikarya</taxon>
        <taxon>Basidiomycota</taxon>
        <taxon>Agaricomycotina</taxon>
        <taxon>Agaricomycetes</taxon>
        <taxon>Agaricomycetidae</taxon>
        <taxon>Agaricales</taxon>
        <taxon>Marasmiineae</taxon>
        <taxon>Omphalotaceae</taxon>
        <taxon>Collybiopsis</taxon>
        <taxon>Collybiopsis luxurians</taxon>
    </lineage>
</organism>
<dbReference type="GO" id="GO:0006884">
    <property type="term" value="P:cell volume homeostasis"/>
    <property type="evidence" value="ECO:0007669"/>
    <property type="project" value="InterPro"/>
</dbReference>
<keyword evidence="4" id="KW-0963">Cytoplasm</keyword>
<dbReference type="Pfam" id="PF03517">
    <property type="entry name" value="Voldacs"/>
    <property type="match status" value="1"/>
</dbReference>
<dbReference type="InterPro" id="IPR039924">
    <property type="entry name" value="ICln/Lot5/Saf5"/>
</dbReference>
<keyword evidence="8" id="KW-1185">Reference proteome</keyword>
<evidence type="ECO:0000313" key="8">
    <source>
        <dbReference type="Proteomes" id="UP000053593"/>
    </source>
</evidence>
<dbReference type="EMBL" id="KN834778">
    <property type="protein sequence ID" value="KIK59797.1"/>
    <property type="molecule type" value="Genomic_DNA"/>
</dbReference>
<evidence type="ECO:0000256" key="2">
    <source>
        <dbReference type="ARBA" id="ARBA00004496"/>
    </source>
</evidence>
<dbReference type="GO" id="GO:0006821">
    <property type="term" value="P:chloride transport"/>
    <property type="evidence" value="ECO:0007669"/>
    <property type="project" value="InterPro"/>
</dbReference>
<sequence>MAAATLITAVPKFVSPEEHKSLVGSTPASFNDIPPILRRKESVSVTLDPSLDGFSEADGKEGTLYVLESVLIFMSKTGKGFQIEYPSITLHAVSRGDTSPSIYCQLDESAAKALRMLVDTEPPVSDGKPVTGEVDDEDDGEEGGEEEEDNEDEMDMRELHIIPANVEALEPIFEALSVCAALHPDPPGSDDEDDFDEAFIDAPGDSFEVFSGTEDEELSEVGKVRGDFINDNRYAPY</sequence>
<name>A0A0D0CME8_9AGAR</name>
<proteinExistence type="inferred from homology"/>
<comment type="similarity">
    <text evidence="3">Belongs to the pICln (TC 1.A.47) family.</text>
</comment>
<comment type="subcellular location">
    <subcellularLocation>
        <location evidence="2">Cytoplasm</location>
    </subcellularLocation>
    <subcellularLocation>
        <location evidence="1">Nucleus</location>
    </subcellularLocation>
</comment>
<dbReference type="GO" id="GO:0005886">
    <property type="term" value="C:plasma membrane"/>
    <property type="evidence" value="ECO:0007669"/>
    <property type="project" value="InterPro"/>
</dbReference>
<accession>A0A0D0CME8</accession>
<reference evidence="7 8" key="1">
    <citation type="submission" date="2014-04" db="EMBL/GenBank/DDBJ databases">
        <title>Evolutionary Origins and Diversification of the Mycorrhizal Mutualists.</title>
        <authorList>
            <consortium name="DOE Joint Genome Institute"/>
            <consortium name="Mycorrhizal Genomics Consortium"/>
            <person name="Kohler A."/>
            <person name="Kuo A."/>
            <person name="Nagy L.G."/>
            <person name="Floudas D."/>
            <person name="Copeland A."/>
            <person name="Barry K.W."/>
            <person name="Cichocki N."/>
            <person name="Veneault-Fourrey C."/>
            <person name="LaButti K."/>
            <person name="Lindquist E.A."/>
            <person name="Lipzen A."/>
            <person name="Lundell T."/>
            <person name="Morin E."/>
            <person name="Murat C."/>
            <person name="Riley R."/>
            <person name="Ohm R."/>
            <person name="Sun H."/>
            <person name="Tunlid A."/>
            <person name="Henrissat B."/>
            <person name="Grigoriev I.V."/>
            <person name="Hibbett D.S."/>
            <person name="Martin F."/>
        </authorList>
    </citation>
    <scope>NUCLEOTIDE SEQUENCE [LARGE SCALE GENOMIC DNA]</scope>
    <source>
        <strain evidence="7 8">FD-317 M1</strain>
    </source>
</reference>
<dbReference type="GO" id="GO:0045292">
    <property type="term" value="P:mRNA cis splicing, via spliceosome"/>
    <property type="evidence" value="ECO:0007669"/>
    <property type="project" value="TreeGrafter"/>
</dbReference>
<dbReference type="InterPro" id="IPR011993">
    <property type="entry name" value="PH-like_dom_sf"/>
</dbReference>